<keyword evidence="3" id="KW-1185">Reference proteome</keyword>
<reference evidence="2" key="2">
    <citation type="submission" date="2025-09" db="UniProtKB">
        <authorList>
            <consortium name="Ensembl"/>
        </authorList>
    </citation>
    <scope>IDENTIFICATION</scope>
</reference>
<dbReference type="Ensembl" id="ENSNVIT00000012315.1">
    <property type="protein sequence ID" value="ENSNVIP00000010514.1"/>
    <property type="gene ID" value="ENSNVIG00000008342.1"/>
</dbReference>
<sequence length="110" mass="11612">MSSMDWPFSSFFSISTMSFTPSTTSCTCSTSDEPSRSALDMSNTEPTAAVSTPPAGAEGRGISREQRCRNGAQDAAPVPAETAARTGRLLCNRLRALSLLNVHSWAHASG</sequence>
<name>A0A8C7ALS2_NEOVI</name>
<feature type="compositionally biased region" description="Low complexity" evidence="1">
    <location>
        <begin position="16"/>
        <end position="31"/>
    </location>
</feature>
<evidence type="ECO:0000313" key="2">
    <source>
        <dbReference type="Ensembl" id="ENSNVIP00000010514.1"/>
    </source>
</evidence>
<protein>
    <submittedName>
        <fullName evidence="2">Uncharacterized protein</fullName>
    </submittedName>
</protein>
<organism evidence="2 3">
    <name type="scientific">Neovison vison</name>
    <name type="common">American mink</name>
    <name type="synonym">Mustela vison</name>
    <dbReference type="NCBI Taxonomy" id="452646"/>
    <lineage>
        <taxon>Eukaryota</taxon>
        <taxon>Metazoa</taxon>
        <taxon>Chordata</taxon>
        <taxon>Craniata</taxon>
        <taxon>Vertebrata</taxon>
        <taxon>Euteleostomi</taxon>
        <taxon>Mammalia</taxon>
        <taxon>Eutheria</taxon>
        <taxon>Laurasiatheria</taxon>
        <taxon>Carnivora</taxon>
        <taxon>Caniformia</taxon>
        <taxon>Musteloidea</taxon>
        <taxon>Mustelidae</taxon>
        <taxon>Mustelinae</taxon>
        <taxon>Neogale</taxon>
    </lineage>
</organism>
<dbReference type="GeneTree" id="ENSGT01030000234877"/>
<dbReference type="Proteomes" id="UP000694425">
    <property type="component" value="Unplaced"/>
</dbReference>
<reference evidence="2" key="1">
    <citation type="submission" date="2025-08" db="UniProtKB">
        <authorList>
            <consortium name="Ensembl"/>
        </authorList>
    </citation>
    <scope>IDENTIFICATION</scope>
</reference>
<dbReference type="AlphaFoldDB" id="A0A8C7ALS2"/>
<evidence type="ECO:0000256" key="1">
    <source>
        <dbReference type="SAM" id="MobiDB-lite"/>
    </source>
</evidence>
<feature type="region of interest" description="Disordered" evidence="1">
    <location>
        <begin position="16"/>
        <end position="83"/>
    </location>
</feature>
<accession>A0A8C7ALS2</accession>
<proteinExistence type="predicted"/>
<feature type="compositionally biased region" description="Polar residues" evidence="1">
    <location>
        <begin position="40"/>
        <end position="50"/>
    </location>
</feature>
<evidence type="ECO:0000313" key="3">
    <source>
        <dbReference type="Proteomes" id="UP000694425"/>
    </source>
</evidence>